<dbReference type="Proteomes" id="UP000004508">
    <property type="component" value="Unassembled WGS sequence"/>
</dbReference>
<dbReference type="RefSeq" id="WP_007922559.1">
    <property type="nucleotide sequence ID" value="NZ_ADVG01000005.1"/>
</dbReference>
<comment type="caution">
    <text evidence="1">The sequence shown here is derived from an EMBL/GenBank/DDBJ whole genome shotgun (WGS) entry which is preliminary data.</text>
</comment>
<organism evidence="1 2">
    <name type="scientific">Ktedonobacter racemifer DSM 44963</name>
    <dbReference type="NCBI Taxonomy" id="485913"/>
    <lineage>
        <taxon>Bacteria</taxon>
        <taxon>Bacillati</taxon>
        <taxon>Chloroflexota</taxon>
        <taxon>Ktedonobacteria</taxon>
        <taxon>Ktedonobacterales</taxon>
        <taxon>Ktedonobacteraceae</taxon>
        <taxon>Ktedonobacter</taxon>
    </lineage>
</organism>
<proteinExistence type="predicted"/>
<name>D6U8F2_KTERA</name>
<accession>D6U8F2</accession>
<reference evidence="1 2" key="1">
    <citation type="journal article" date="2011" name="Stand. Genomic Sci.">
        <title>Non-contiguous finished genome sequence and contextual data of the filamentous soil bacterium Ktedonobacter racemifer type strain (SOSP1-21).</title>
        <authorList>
            <person name="Chang Y.J."/>
            <person name="Land M."/>
            <person name="Hauser L."/>
            <person name="Chertkov O."/>
            <person name="Del Rio T.G."/>
            <person name="Nolan M."/>
            <person name="Copeland A."/>
            <person name="Tice H."/>
            <person name="Cheng J.F."/>
            <person name="Lucas S."/>
            <person name="Han C."/>
            <person name="Goodwin L."/>
            <person name="Pitluck S."/>
            <person name="Ivanova N."/>
            <person name="Ovchinikova G."/>
            <person name="Pati A."/>
            <person name="Chen A."/>
            <person name="Palaniappan K."/>
            <person name="Mavromatis K."/>
            <person name="Liolios K."/>
            <person name="Brettin T."/>
            <person name="Fiebig A."/>
            <person name="Rohde M."/>
            <person name="Abt B."/>
            <person name="Goker M."/>
            <person name="Detter J.C."/>
            <person name="Woyke T."/>
            <person name="Bristow J."/>
            <person name="Eisen J.A."/>
            <person name="Markowitz V."/>
            <person name="Hugenholtz P."/>
            <person name="Kyrpides N.C."/>
            <person name="Klenk H.P."/>
            <person name="Lapidus A."/>
        </authorList>
    </citation>
    <scope>NUCLEOTIDE SEQUENCE [LARGE SCALE GENOMIC DNA]</scope>
    <source>
        <strain evidence="2">DSM 44963</strain>
    </source>
</reference>
<dbReference type="AlphaFoldDB" id="D6U8F2"/>
<dbReference type="InParanoid" id="D6U8F2"/>
<evidence type="ECO:0000313" key="1">
    <source>
        <dbReference type="EMBL" id="EFH80163.1"/>
    </source>
</evidence>
<keyword evidence="2" id="KW-1185">Reference proteome</keyword>
<evidence type="ECO:0000313" key="2">
    <source>
        <dbReference type="Proteomes" id="UP000004508"/>
    </source>
</evidence>
<gene>
    <name evidence="1" type="ORF">Krac_0730</name>
</gene>
<sequence length="42" mass="4543">MLSQQLTPLEFLFSPLLILATLLFLLLVVTLASVGPALTASW</sequence>
<dbReference type="EMBL" id="ADVG01000005">
    <property type="protein sequence ID" value="EFH80163.1"/>
    <property type="molecule type" value="Genomic_DNA"/>
</dbReference>
<protein>
    <submittedName>
        <fullName evidence="1">K+-transporting ATPase, B subunit</fullName>
    </submittedName>
</protein>